<evidence type="ECO:0000313" key="2">
    <source>
        <dbReference type="Proteomes" id="UP000824120"/>
    </source>
</evidence>
<gene>
    <name evidence="1" type="ORF">H5410_005022</name>
</gene>
<organism evidence="1 2">
    <name type="scientific">Solanum commersonii</name>
    <name type="common">Commerson's wild potato</name>
    <name type="synonym">Commerson's nightshade</name>
    <dbReference type="NCBI Taxonomy" id="4109"/>
    <lineage>
        <taxon>Eukaryota</taxon>
        <taxon>Viridiplantae</taxon>
        <taxon>Streptophyta</taxon>
        <taxon>Embryophyta</taxon>
        <taxon>Tracheophyta</taxon>
        <taxon>Spermatophyta</taxon>
        <taxon>Magnoliopsida</taxon>
        <taxon>eudicotyledons</taxon>
        <taxon>Gunneridae</taxon>
        <taxon>Pentapetalae</taxon>
        <taxon>asterids</taxon>
        <taxon>lamiids</taxon>
        <taxon>Solanales</taxon>
        <taxon>Solanaceae</taxon>
        <taxon>Solanoideae</taxon>
        <taxon>Solaneae</taxon>
        <taxon>Solanum</taxon>
    </lineage>
</organism>
<proteinExistence type="predicted"/>
<comment type="caution">
    <text evidence="1">The sequence shown here is derived from an EMBL/GenBank/DDBJ whole genome shotgun (WGS) entry which is preliminary data.</text>
</comment>
<dbReference type="Proteomes" id="UP000824120">
    <property type="component" value="Chromosome 2"/>
</dbReference>
<name>A0A9J6A6G5_SOLCO</name>
<keyword evidence="2" id="KW-1185">Reference proteome</keyword>
<sequence>MLLFPILSKVLSIDESGPNQEEVLTGWQQQSIQVQSGEMGQKSLLMKWLWRCNNDNGTQWKQVIIAKDREESHWHPKISSTPNGTAH</sequence>
<dbReference type="EMBL" id="JACXVP010000002">
    <property type="protein sequence ID" value="KAG5619804.1"/>
    <property type="molecule type" value="Genomic_DNA"/>
</dbReference>
<dbReference type="OrthoDB" id="1109891at2759"/>
<evidence type="ECO:0000313" key="1">
    <source>
        <dbReference type="EMBL" id="KAG5619804.1"/>
    </source>
</evidence>
<reference evidence="1 2" key="1">
    <citation type="submission" date="2020-09" db="EMBL/GenBank/DDBJ databases">
        <title>De no assembly of potato wild relative species, Solanum commersonii.</title>
        <authorList>
            <person name="Cho K."/>
        </authorList>
    </citation>
    <scope>NUCLEOTIDE SEQUENCE [LARGE SCALE GENOMIC DNA]</scope>
    <source>
        <strain evidence="1">LZ3.2</strain>
        <tissue evidence="1">Leaf</tissue>
    </source>
</reference>
<protein>
    <submittedName>
        <fullName evidence="1">Uncharacterized protein</fullName>
    </submittedName>
</protein>
<accession>A0A9J6A6G5</accession>
<dbReference type="AlphaFoldDB" id="A0A9J6A6G5"/>